<keyword evidence="1" id="KW-0812">Transmembrane</keyword>
<proteinExistence type="predicted"/>
<evidence type="ECO:0000313" key="2">
    <source>
        <dbReference type="EMBL" id="TYP85902.1"/>
    </source>
</evidence>
<evidence type="ECO:0000313" key="3">
    <source>
        <dbReference type="Proteomes" id="UP000322499"/>
    </source>
</evidence>
<keyword evidence="1" id="KW-0472">Membrane</keyword>
<keyword evidence="3" id="KW-1185">Reference proteome</keyword>
<dbReference type="EMBL" id="VNHW01000011">
    <property type="protein sequence ID" value="TYP85902.1"/>
    <property type="molecule type" value="Genomic_DNA"/>
</dbReference>
<protein>
    <submittedName>
        <fullName evidence="2">Uncharacterized protein</fullName>
    </submittedName>
</protein>
<sequence length="110" mass="11342">MLVGVGDLHYVLAPAVVLVVVALLALFLRWAFGSGRGRGTPSAADDGLLVRVATLSRRDWAAPLQAHLAAAGIRSTVRTPTAHRTEVLVFPDDAGRAAALVASFDVGGGT</sequence>
<dbReference type="AlphaFoldDB" id="A0A5S5CTL8"/>
<organism evidence="2 3">
    <name type="scientific">Blastococcus xanthinilyticus</name>
    <dbReference type="NCBI Taxonomy" id="1564164"/>
    <lineage>
        <taxon>Bacteria</taxon>
        <taxon>Bacillati</taxon>
        <taxon>Actinomycetota</taxon>
        <taxon>Actinomycetes</taxon>
        <taxon>Geodermatophilales</taxon>
        <taxon>Geodermatophilaceae</taxon>
        <taxon>Blastococcus</taxon>
    </lineage>
</organism>
<dbReference type="Proteomes" id="UP000322499">
    <property type="component" value="Unassembled WGS sequence"/>
</dbReference>
<gene>
    <name evidence="2" type="ORF">BD833_11143</name>
</gene>
<evidence type="ECO:0000256" key="1">
    <source>
        <dbReference type="SAM" id="Phobius"/>
    </source>
</evidence>
<comment type="caution">
    <text evidence="2">The sequence shown here is derived from an EMBL/GenBank/DDBJ whole genome shotgun (WGS) entry which is preliminary data.</text>
</comment>
<keyword evidence="1" id="KW-1133">Transmembrane helix</keyword>
<feature type="transmembrane region" description="Helical" evidence="1">
    <location>
        <begin position="12"/>
        <end position="32"/>
    </location>
</feature>
<reference evidence="2 3" key="1">
    <citation type="submission" date="2019-07" db="EMBL/GenBank/DDBJ databases">
        <title>Genomic Encyclopedia of Archaeal and Bacterial Type Strains, Phase II (KMG-II): from individual species to whole genera.</title>
        <authorList>
            <person name="Goeker M."/>
        </authorList>
    </citation>
    <scope>NUCLEOTIDE SEQUENCE [LARGE SCALE GENOMIC DNA]</scope>
    <source>
        <strain evidence="2 3">DSM 46842</strain>
    </source>
</reference>
<accession>A0A5S5CTL8</accession>
<name>A0A5S5CTL8_9ACTN</name>